<comment type="caution">
    <text evidence="2">The sequence shown here is derived from an EMBL/GenBank/DDBJ whole genome shotgun (WGS) entry which is preliminary data.</text>
</comment>
<feature type="compositionally biased region" description="Basic and acidic residues" evidence="1">
    <location>
        <begin position="12"/>
        <end position="25"/>
    </location>
</feature>
<proteinExistence type="predicted"/>
<accession>A0A645B2W9</accession>
<feature type="compositionally biased region" description="Basic and acidic residues" evidence="1">
    <location>
        <begin position="193"/>
        <end position="215"/>
    </location>
</feature>
<reference evidence="2" key="1">
    <citation type="submission" date="2019-08" db="EMBL/GenBank/DDBJ databases">
        <authorList>
            <person name="Kucharzyk K."/>
            <person name="Murdoch R.W."/>
            <person name="Higgins S."/>
            <person name="Loffler F."/>
        </authorList>
    </citation>
    <scope>NUCLEOTIDE SEQUENCE</scope>
</reference>
<evidence type="ECO:0000256" key="1">
    <source>
        <dbReference type="SAM" id="MobiDB-lite"/>
    </source>
</evidence>
<organism evidence="2">
    <name type="scientific">bioreactor metagenome</name>
    <dbReference type="NCBI Taxonomy" id="1076179"/>
    <lineage>
        <taxon>unclassified sequences</taxon>
        <taxon>metagenomes</taxon>
        <taxon>ecological metagenomes</taxon>
    </lineage>
</organism>
<sequence>MEPHQALAAQEEGDHDREADALAEQRRKRRSRDTQSEGENKNGVQRDIQQPSGHKAAHREGGVTLRTKDIVHYERGAHHRRAEQYPACVASRVGQYRRRRTEQPHQAVDKNQPARAEEHPHNDRAEKRGRAVDARRFTVSRAEHARDHAAGTHAEGEADRLEDRHQRKDDSDRAARAGAELGDKICVCGVVKRRDQHADYRRNGERNNERPDRSLRHARMMLR</sequence>
<dbReference type="AlphaFoldDB" id="A0A645B2W9"/>
<feature type="compositionally biased region" description="Basic and acidic residues" evidence="1">
    <location>
        <begin position="115"/>
        <end position="175"/>
    </location>
</feature>
<feature type="region of interest" description="Disordered" evidence="1">
    <location>
        <begin position="193"/>
        <end position="223"/>
    </location>
</feature>
<feature type="region of interest" description="Disordered" evidence="1">
    <location>
        <begin position="1"/>
        <end position="178"/>
    </location>
</feature>
<name>A0A645B2W9_9ZZZZ</name>
<gene>
    <name evidence="2" type="ORF">SDC9_106583</name>
</gene>
<dbReference type="EMBL" id="VSSQ01017435">
    <property type="protein sequence ID" value="MPM59737.1"/>
    <property type="molecule type" value="Genomic_DNA"/>
</dbReference>
<protein>
    <submittedName>
        <fullName evidence="2">Uncharacterized protein</fullName>
    </submittedName>
</protein>
<feature type="compositionally biased region" description="Basic and acidic residues" evidence="1">
    <location>
        <begin position="58"/>
        <end position="76"/>
    </location>
</feature>
<evidence type="ECO:0000313" key="2">
    <source>
        <dbReference type="EMBL" id="MPM59737.1"/>
    </source>
</evidence>